<accession>A0A4D9CTS9</accession>
<sequence>MRRHQPLVGSRRQRQGGRVYFSFFFFLVVALCTLDCFICSHRALAFVFSPFRVSLKPLSSAQKPFTSPLGSSSPLLRPSTRLFASSLPRDYYERLGVTRSAKREDIKKAYRKLALKYHPDVCKEEDASEKFKGIKEAYEALIDDQKRQLYDQFGEAGVKRGAGSPFGGGGGAGFNEVDLGDIFETFFGGAGGGRGGGRGGGAGPGARRRAAGPRPGDDLRVDLSIPLRTSVFGGQEKLRINHMETCGTCSGSGVKPGSKVNTCKTCRGQGMVTQVTRTPLGNFQTQSVCPECGGSGQVVEEYCGSCSGQGRLEKTKQIKVDIPAGVNDGQKLRVKGEGDAGSKGGETGDLYIFVGVEKDPVFRREGTDIYSEIKVSYLDAILGTKVKVGVIDGEAEISIKEGTQPGAVLRLKGRGVPKLMGGEGGGRGDHYFTVSVEIPTRLSEEEREVVEALRKEKKEGEAKGGGFFNLI</sequence>
<evidence type="ECO:0000256" key="7">
    <source>
        <dbReference type="SAM" id="MobiDB-lite"/>
    </source>
</evidence>
<keyword evidence="8" id="KW-1133">Transmembrane helix</keyword>
<keyword evidence="8" id="KW-0812">Transmembrane</keyword>
<dbReference type="OrthoDB" id="10256793at2759"/>
<keyword evidence="4 6" id="KW-0862">Zinc</keyword>
<dbReference type="SUPFAM" id="SSF46565">
    <property type="entry name" value="Chaperone J-domain"/>
    <property type="match status" value="1"/>
</dbReference>
<dbReference type="GO" id="GO:0031072">
    <property type="term" value="F:heat shock protein binding"/>
    <property type="evidence" value="ECO:0007669"/>
    <property type="project" value="InterPro"/>
</dbReference>
<keyword evidence="8" id="KW-0472">Membrane</keyword>
<dbReference type="GO" id="GO:0009408">
    <property type="term" value="P:response to heat"/>
    <property type="evidence" value="ECO:0007669"/>
    <property type="project" value="InterPro"/>
</dbReference>
<dbReference type="Pfam" id="PF01556">
    <property type="entry name" value="DnaJ_C"/>
    <property type="match status" value="1"/>
</dbReference>
<feature type="domain" description="J" evidence="9">
    <location>
        <begin position="90"/>
        <end position="154"/>
    </location>
</feature>
<dbReference type="InterPro" id="IPR001305">
    <property type="entry name" value="HSP_DnaJ_Cys-rich_dom"/>
</dbReference>
<dbReference type="EMBL" id="SDOX01000145">
    <property type="protein sequence ID" value="TFJ80975.1"/>
    <property type="molecule type" value="Genomic_DNA"/>
</dbReference>
<dbReference type="SMART" id="SM00271">
    <property type="entry name" value="DnaJ"/>
    <property type="match status" value="1"/>
</dbReference>
<feature type="domain" description="CR-type" evidence="10">
    <location>
        <begin position="233"/>
        <end position="315"/>
    </location>
</feature>
<protein>
    <recommendedName>
        <fullName evidence="13">J domain-containing protein</fullName>
    </recommendedName>
</protein>
<dbReference type="HAMAP" id="MF_01152">
    <property type="entry name" value="DnaJ"/>
    <property type="match status" value="1"/>
</dbReference>
<dbReference type="SUPFAM" id="SSF57938">
    <property type="entry name" value="DnaJ/Hsp40 cysteine-rich domain"/>
    <property type="match status" value="1"/>
</dbReference>
<dbReference type="Pfam" id="PF00226">
    <property type="entry name" value="DnaJ"/>
    <property type="match status" value="1"/>
</dbReference>
<dbReference type="PANTHER" id="PTHR43096">
    <property type="entry name" value="DNAJ HOMOLOG 1, MITOCHONDRIAL-RELATED"/>
    <property type="match status" value="1"/>
</dbReference>
<dbReference type="Pfam" id="PF00684">
    <property type="entry name" value="DnaJ_CXXCXGXG"/>
    <property type="match status" value="1"/>
</dbReference>
<evidence type="ECO:0000313" key="11">
    <source>
        <dbReference type="EMBL" id="TFJ80975.1"/>
    </source>
</evidence>
<comment type="caution">
    <text evidence="11">The sequence shown here is derived from an EMBL/GenBank/DDBJ whole genome shotgun (WGS) entry which is preliminary data.</text>
</comment>
<feature type="compositionally biased region" description="Gly residues" evidence="7">
    <location>
        <begin position="193"/>
        <end position="204"/>
    </location>
</feature>
<evidence type="ECO:0000259" key="10">
    <source>
        <dbReference type="PROSITE" id="PS51188"/>
    </source>
</evidence>
<organism evidence="11 12">
    <name type="scientific">Nannochloropsis salina CCMP1776</name>
    <dbReference type="NCBI Taxonomy" id="1027361"/>
    <lineage>
        <taxon>Eukaryota</taxon>
        <taxon>Sar</taxon>
        <taxon>Stramenopiles</taxon>
        <taxon>Ochrophyta</taxon>
        <taxon>Eustigmatophyceae</taxon>
        <taxon>Eustigmatales</taxon>
        <taxon>Monodopsidaceae</taxon>
        <taxon>Microchloropsis</taxon>
        <taxon>Microchloropsis salina</taxon>
    </lineage>
</organism>
<dbReference type="Gene3D" id="2.10.230.10">
    <property type="entry name" value="Heat shock protein DnaJ, cysteine-rich domain"/>
    <property type="match status" value="1"/>
</dbReference>
<dbReference type="FunFam" id="2.60.260.20:FF:000005">
    <property type="entry name" value="Chaperone protein dnaJ 1, mitochondrial"/>
    <property type="match status" value="1"/>
</dbReference>
<dbReference type="PROSITE" id="PS50076">
    <property type="entry name" value="DNAJ_2"/>
    <property type="match status" value="1"/>
</dbReference>
<dbReference type="GO" id="GO:0005524">
    <property type="term" value="F:ATP binding"/>
    <property type="evidence" value="ECO:0007669"/>
    <property type="project" value="InterPro"/>
</dbReference>
<dbReference type="NCBIfam" id="TIGR02349">
    <property type="entry name" value="DnaJ_bact"/>
    <property type="match status" value="1"/>
</dbReference>
<feature type="region of interest" description="Disordered" evidence="7">
    <location>
        <begin position="193"/>
        <end position="220"/>
    </location>
</feature>
<feature type="transmembrane region" description="Helical" evidence="8">
    <location>
        <begin position="21"/>
        <end position="48"/>
    </location>
</feature>
<feature type="zinc finger region" description="CR-type" evidence="6">
    <location>
        <begin position="233"/>
        <end position="315"/>
    </location>
</feature>
<proteinExistence type="inferred from homology"/>
<reference evidence="11 12" key="1">
    <citation type="submission" date="2019-01" db="EMBL/GenBank/DDBJ databases">
        <title>Nuclear Genome Assembly of the Microalgal Biofuel strain Nannochloropsis salina CCMP1776.</title>
        <authorList>
            <person name="Hovde B."/>
        </authorList>
    </citation>
    <scope>NUCLEOTIDE SEQUENCE [LARGE SCALE GENOMIC DNA]</scope>
    <source>
        <strain evidence="11 12">CCMP1776</strain>
    </source>
</reference>
<evidence type="ECO:0000256" key="4">
    <source>
        <dbReference type="ARBA" id="ARBA00022833"/>
    </source>
</evidence>
<dbReference type="InterPro" id="IPR018253">
    <property type="entry name" value="DnaJ_domain_CS"/>
</dbReference>
<evidence type="ECO:0000256" key="2">
    <source>
        <dbReference type="ARBA" id="ARBA00022737"/>
    </source>
</evidence>
<gene>
    <name evidence="11" type="ORF">NSK_007618</name>
</gene>
<dbReference type="PROSITE" id="PS51188">
    <property type="entry name" value="ZF_CR"/>
    <property type="match status" value="1"/>
</dbReference>
<dbReference type="Proteomes" id="UP000355283">
    <property type="component" value="Unassembled WGS sequence"/>
</dbReference>
<dbReference type="GO" id="GO:0051082">
    <property type="term" value="F:unfolded protein binding"/>
    <property type="evidence" value="ECO:0007669"/>
    <property type="project" value="InterPro"/>
</dbReference>
<dbReference type="GO" id="GO:0042026">
    <property type="term" value="P:protein refolding"/>
    <property type="evidence" value="ECO:0007669"/>
    <property type="project" value="TreeGrafter"/>
</dbReference>
<keyword evidence="12" id="KW-1185">Reference proteome</keyword>
<dbReference type="Gene3D" id="1.10.287.110">
    <property type="entry name" value="DnaJ domain"/>
    <property type="match status" value="1"/>
</dbReference>
<evidence type="ECO:0000256" key="3">
    <source>
        <dbReference type="ARBA" id="ARBA00022771"/>
    </source>
</evidence>
<keyword evidence="1 6" id="KW-0479">Metal-binding</keyword>
<name>A0A4D9CTS9_9STRA</name>
<dbReference type="InterPro" id="IPR012724">
    <property type="entry name" value="DnaJ"/>
</dbReference>
<dbReference type="InterPro" id="IPR036410">
    <property type="entry name" value="HSP_DnaJ_Cys-rich_dom_sf"/>
</dbReference>
<keyword evidence="2" id="KW-0677">Repeat</keyword>
<dbReference type="GO" id="GO:0005737">
    <property type="term" value="C:cytoplasm"/>
    <property type="evidence" value="ECO:0007669"/>
    <property type="project" value="TreeGrafter"/>
</dbReference>
<dbReference type="InterPro" id="IPR002939">
    <property type="entry name" value="DnaJ_C"/>
</dbReference>
<dbReference type="CDD" id="cd06257">
    <property type="entry name" value="DnaJ"/>
    <property type="match status" value="1"/>
</dbReference>
<dbReference type="PRINTS" id="PR00625">
    <property type="entry name" value="JDOMAIN"/>
</dbReference>
<evidence type="ECO:0000256" key="5">
    <source>
        <dbReference type="ARBA" id="ARBA00023186"/>
    </source>
</evidence>
<keyword evidence="5" id="KW-0143">Chaperone</keyword>
<dbReference type="SUPFAM" id="SSF49493">
    <property type="entry name" value="HSP40/DnaJ peptide-binding domain"/>
    <property type="match status" value="2"/>
</dbReference>
<evidence type="ECO:0000256" key="6">
    <source>
        <dbReference type="PROSITE-ProRule" id="PRU00546"/>
    </source>
</evidence>
<evidence type="ECO:0000259" key="9">
    <source>
        <dbReference type="PROSITE" id="PS50076"/>
    </source>
</evidence>
<dbReference type="CDD" id="cd10719">
    <property type="entry name" value="DnaJ_zf"/>
    <property type="match status" value="1"/>
</dbReference>
<dbReference type="PANTHER" id="PTHR43096:SF10">
    <property type="entry name" value="CHAPERONE PROTEIN DNAJ A6, CHLOROPLASTIC"/>
    <property type="match status" value="1"/>
</dbReference>
<evidence type="ECO:0000256" key="8">
    <source>
        <dbReference type="SAM" id="Phobius"/>
    </source>
</evidence>
<dbReference type="InterPro" id="IPR001623">
    <property type="entry name" value="DnaJ_domain"/>
</dbReference>
<dbReference type="InterPro" id="IPR008971">
    <property type="entry name" value="HSP40/DnaJ_pept-bd"/>
</dbReference>
<evidence type="ECO:0000256" key="1">
    <source>
        <dbReference type="ARBA" id="ARBA00022723"/>
    </source>
</evidence>
<evidence type="ECO:0000313" key="12">
    <source>
        <dbReference type="Proteomes" id="UP000355283"/>
    </source>
</evidence>
<dbReference type="CDD" id="cd10747">
    <property type="entry name" value="DnaJ_C"/>
    <property type="match status" value="1"/>
</dbReference>
<keyword evidence="3 6" id="KW-0863">Zinc-finger</keyword>
<dbReference type="AlphaFoldDB" id="A0A4D9CTS9"/>
<dbReference type="InterPro" id="IPR036869">
    <property type="entry name" value="J_dom_sf"/>
</dbReference>
<dbReference type="NCBIfam" id="NF008035">
    <property type="entry name" value="PRK10767.1"/>
    <property type="match status" value="1"/>
</dbReference>
<dbReference type="PROSITE" id="PS00636">
    <property type="entry name" value="DNAJ_1"/>
    <property type="match status" value="1"/>
</dbReference>
<dbReference type="FunFam" id="2.60.260.20:FF:000009">
    <property type="entry name" value="Putative Mitochondrial DnaJ chaperone"/>
    <property type="match status" value="1"/>
</dbReference>
<dbReference type="GO" id="GO:0008270">
    <property type="term" value="F:zinc ion binding"/>
    <property type="evidence" value="ECO:0007669"/>
    <property type="project" value="UniProtKB-KW"/>
</dbReference>
<dbReference type="FunFam" id="2.10.230.10:FF:000002">
    <property type="entry name" value="Molecular chaperone DnaJ"/>
    <property type="match status" value="1"/>
</dbReference>
<evidence type="ECO:0008006" key="13">
    <source>
        <dbReference type="Google" id="ProtNLM"/>
    </source>
</evidence>
<dbReference type="Gene3D" id="2.60.260.20">
    <property type="entry name" value="Urease metallochaperone UreE, N-terminal domain"/>
    <property type="match status" value="2"/>
</dbReference>